<evidence type="ECO:0000256" key="2">
    <source>
        <dbReference type="SAM" id="MobiDB-lite"/>
    </source>
</evidence>
<feature type="region of interest" description="Disordered" evidence="2">
    <location>
        <begin position="59"/>
        <end position="94"/>
    </location>
</feature>
<feature type="compositionally biased region" description="Pro residues" evidence="2">
    <location>
        <begin position="572"/>
        <end position="588"/>
    </location>
</feature>
<feature type="compositionally biased region" description="Pro residues" evidence="2">
    <location>
        <begin position="777"/>
        <end position="793"/>
    </location>
</feature>
<sequence length="877" mass="97941">MLWTRSVSFTVFYAANDPRLDAVDDLRDSGGKVQPKSSVDREVLSQFMGAGNDVAITARRKGKRPRKALDSLNMEDDPGERGKRGHKRLRGPAVEDDFFAPAEEAAPATDTATASRAALLLSKTAALLQKTAANSKSTQGFPQASARLALTHSSVLGNSTNSSDLPATPKAPVQPKAGTAEFWLSLSKNVYDKTHGKTQADLSGYPATQHGKRYAAESQAEESLFNEDGLPDEEEDDSVDGDTNWKPKPRKQHPPPPKEPAILTFSDVDVDASFSYEAAQEIISKENQQRKNDAAEAKRKCLEAEKGLRKMQLRVYKKEETGGKQRALEERLAQAEKDLTEKCAVVRSALQHSQDEDETRPRSMRETALMHLFTNMQNLTGEALAETWENLNWEDEEARSAGQEMLARLKQSLQVEKNQAASVSDMLSELTANSGSLDVIQAAGLRKHKSRTQSPPPPNVPSKPVRLLPPGLPPGAHYPPPLIENVIASLFPKRVSNRTTSFIAKVVRAERSPPPPSPPPYPPPPQPPPLPGIPFPPPALPEMPPPPPPWWKVIFNSSPPPPDRRSRRSRTRPPPGPSAQPPYPPPLPQQQQDEQALKSLISEQKNQAAHDSLDYVRKEMLMKEKLDLIDQQIWKLNSDELTSEFYNKTSLYNRSDVQGYLEESPPPPLDELQQLKLLKKSAREELLRSMGDLMDTSPPPPDYQQMLTRYDALLNLTSMEDLSRFFNQERLDKELSKEASEEVSGQMEHVYTQIDHFSKLGTLLTREDYPEHMRPSLPMPPPPPPSPPGPPTPKLEVLVQNITIEKTNSLLDSPDKDLDWRQHGHLEKFPKLKEYMKTRAKNKVDKVQNIQSVQHTMVETRSDILRKCKGSDCRTEG</sequence>
<dbReference type="PANTHER" id="PTHR45691">
    <property type="entry name" value="PROTEIN DIAPHANOUS"/>
    <property type="match status" value="1"/>
</dbReference>
<dbReference type="InterPro" id="IPR051412">
    <property type="entry name" value="Formin_Homology_Diaphanous_sf"/>
</dbReference>
<reference evidence="3 4" key="1">
    <citation type="journal article" date="2015" name="Genome Biol. Evol.">
        <title>Comparative Genomics of a Bacterivorous Green Alga Reveals Evolutionary Causalities and Consequences of Phago-Mixotrophic Mode of Nutrition.</title>
        <authorList>
            <person name="Burns J.A."/>
            <person name="Paasch A."/>
            <person name="Narechania A."/>
            <person name="Kim E."/>
        </authorList>
    </citation>
    <scope>NUCLEOTIDE SEQUENCE [LARGE SCALE GENOMIC DNA]</scope>
    <source>
        <strain evidence="3 4">PLY_AMNH</strain>
    </source>
</reference>
<dbReference type="EMBL" id="LGRX02005450">
    <property type="protein sequence ID" value="KAK3278415.1"/>
    <property type="molecule type" value="Genomic_DNA"/>
</dbReference>
<dbReference type="GO" id="GO:0030041">
    <property type="term" value="P:actin filament polymerization"/>
    <property type="evidence" value="ECO:0007669"/>
    <property type="project" value="TreeGrafter"/>
</dbReference>
<proteinExistence type="predicted"/>
<feature type="region of interest" description="Disordered" evidence="2">
    <location>
        <begin position="509"/>
        <end position="610"/>
    </location>
</feature>
<accession>A0AAE0GI22</accession>
<feature type="compositionally biased region" description="Pro residues" evidence="2">
    <location>
        <begin position="512"/>
        <end position="550"/>
    </location>
</feature>
<dbReference type="Proteomes" id="UP001190700">
    <property type="component" value="Unassembled WGS sequence"/>
</dbReference>
<protein>
    <submittedName>
        <fullName evidence="3">Uncharacterized protein</fullName>
    </submittedName>
</protein>
<evidence type="ECO:0000313" key="3">
    <source>
        <dbReference type="EMBL" id="KAK3278415.1"/>
    </source>
</evidence>
<evidence type="ECO:0000256" key="1">
    <source>
        <dbReference type="SAM" id="Coils"/>
    </source>
</evidence>
<gene>
    <name evidence="3" type="ORF">CYMTET_13644</name>
</gene>
<feature type="region of interest" description="Disordered" evidence="2">
    <location>
        <begin position="198"/>
        <end position="262"/>
    </location>
</feature>
<feature type="region of interest" description="Disordered" evidence="2">
    <location>
        <begin position="770"/>
        <end position="794"/>
    </location>
</feature>
<organism evidence="3 4">
    <name type="scientific">Cymbomonas tetramitiformis</name>
    <dbReference type="NCBI Taxonomy" id="36881"/>
    <lineage>
        <taxon>Eukaryota</taxon>
        <taxon>Viridiplantae</taxon>
        <taxon>Chlorophyta</taxon>
        <taxon>Pyramimonadophyceae</taxon>
        <taxon>Pyramimonadales</taxon>
        <taxon>Pyramimonadaceae</taxon>
        <taxon>Cymbomonas</taxon>
    </lineage>
</organism>
<evidence type="ECO:0000313" key="4">
    <source>
        <dbReference type="Proteomes" id="UP001190700"/>
    </source>
</evidence>
<dbReference type="GO" id="GO:0005884">
    <property type="term" value="C:actin filament"/>
    <property type="evidence" value="ECO:0007669"/>
    <property type="project" value="TreeGrafter"/>
</dbReference>
<comment type="caution">
    <text evidence="3">The sequence shown here is derived from an EMBL/GenBank/DDBJ whole genome shotgun (WGS) entry which is preliminary data.</text>
</comment>
<feature type="compositionally biased region" description="Acidic residues" evidence="2">
    <location>
        <begin position="229"/>
        <end position="240"/>
    </location>
</feature>
<keyword evidence="1" id="KW-0175">Coiled coil</keyword>
<feature type="region of interest" description="Disordered" evidence="2">
    <location>
        <begin position="445"/>
        <end position="473"/>
    </location>
</feature>
<feature type="coiled-coil region" evidence="1">
    <location>
        <begin position="285"/>
        <end position="338"/>
    </location>
</feature>
<dbReference type="AlphaFoldDB" id="A0AAE0GI22"/>
<dbReference type="PANTHER" id="PTHR45691:SF6">
    <property type="entry name" value="PROTEIN DIAPHANOUS"/>
    <property type="match status" value="1"/>
</dbReference>
<keyword evidence="4" id="KW-1185">Reference proteome</keyword>
<name>A0AAE0GI22_9CHLO</name>